<gene>
    <name evidence="1" type="ORF">EVOR1521_LOCUS21432</name>
</gene>
<dbReference type="Proteomes" id="UP001178507">
    <property type="component" value="Unassembled WGS sequence"/>
</dbReference>
<protein>
    <recommendedName>
        <fullName evidence="3">Sel1 repeat family protein</fullName>
    </recommendedName>
</protein>
<keyword evidence="2" id="KW-1185">Reference proteome</keyword>
<dbReference type="Gene3D" id="1.25.40.10">
    <property type="entry name" value="Tetratricopeptide repeat domain"/>
    <property type="match status" value="1"/>
</dbReference>
<dbReference type="SMART" id="SM00671">
    <property type="entry name" value="SEL1"/>
    <property type="match status" value="1"/>
</dbReference>
<comment type="caution">
    <text evidence="1">The sequence shown here is derived from an EMBL/GenBank/DDBJ whole genome shotgun (WGS) entry which is preliminary data.</text>
</comment>
<reference evidence="1" key="1">
    <citation type="submission" date="2023-08" db="EMBL/GenBank/DDBJ databases">
        <authorList>
            <person name="Chen Y."/>
            <person name="Shah S."/>
            <person name="Dougan E. K."/>
            <person name="Thang M."/>
            <person name="Chan C."/>
        </authorList>
    </citation>
    <scope>NUCLEOTIDE SEQUENCE</scope>
</reference>
<dbReference type="InterPro" id="IPR011990">
    <property type="entry name" value="TPR-like_helical_dom_sf"/>
</dbReference>
<evidence type="ECO:0000313" key="2">
    <source>
        <dbReference type="Proteomes" id="UP001178507"/>
    </source>
</evidence>
<dbReference type="Pfam" id="PF08238">
    <property type="entry name" value="Sel1"/>
    <property type="match status" value="2"/>
</dbReference>
<evidence type="ECO:0000313" key="1">
    <source>
        <dbReference type="EMBL" id="CAJ1397403.1"/>
    </source>
</evidence>
<dbReference type="InterPro" id="IPR006597">
    <property type="entry name" value="Sel1-like"/>
</dbReference>
<evidence type="ECO:0008006" key="3">
    <source>
        <dbReference type="Google" id="ProtNLM"/>
    </source>
</evidence>
<proteinExistence type="predicted"/>
<dbReference type="SUPFAM" id="SSF81901">
    <property type="entry name" value="HCP-like"/>
    <property type="match status" value="1"/>
</dbReference>
<dbReference type="EMBL" id="CAUJNA010003265">
    <property type="protein sequence ID" value="CAJ1397403.1"/>
    <property type="molecule type" value="Genomic_DNA"/>
</dbReference>
<name>A0AA36NCN7_9DINO</name>
<sequence length="74" mass="7934">MGDTIYLGANLVPDAVAAVRYFLQAAEAGHAEAANELGVMYLTGEGAPPDEAASAYWFQKGRELEVLKQMEDSN</sequence>
<organism evidence="1 2">
    <name type="scientific">Effrenium voratum</name>
    <dbReference type="NCBI Taxonomy" id="2562239"/>
    <lineage>
        <taxon>Eukaryota</taxon>
        <taxon>Sar</taxon>
        <taxon>Alveolata</taxon>
        <taxon>Dinophyceae</taxon>
        <taxon>Suessiales</taxon>
        <taxon>Symbiodiniaceae</taxon>
        <taxon>Effrenium</taxon>
    </lineage>
</organism>
<accession>A0AA36NCN7</accession>
<dbReference type="AlphaFoldDB" id="A0AA36NCN7"/>